<keyword evidence="3" id="KW-1185">Reference proteome</keyword>
<protein>
    <recommendedName>
        <fullName evidence="4">DUF928 domain-containing protein</fullName>
    </recommendedName>
</protein>
<name>A0A848GRC9_9BACT</name>
<dbReference type="Proteomes" id="UP000583266">
    <property type="component" value="Unassembled WGS sequence"/>
</dbReference>
<evidence type="ECO:0000313" key="2">
    <source>
        <dbReference type="EMBL" id="NML38398.1"/>
    </source>
</evidence>
<sequence>MKRSLFLLLALGLSLRVAAQVSMTIQLPPAGVMLKAQLWNIVLVSASNASVNMRITMRLTDPQTNQPLLTGITRNILLNKGARQLQLQDFMPVQYEYLSPAIDRSANGFLPSGNYMACYSMIVEGDKSGNQPGEDCIPFTIEPVSPPLLNTPANKSELETILPQFTWIPPAPLNLFSDLNYDLTLTEVYPGQSPEEAIQQNIAVYRAPALRNIFANYPSGGVQLDTGRQYAWSVTARNGRLFAAQTEVWTFRIKSLAKPGNTPAGAYVQLKRELDGAVVKAGRMLSVSYTNETADSTLHYEIIPLEAGQRAAAEGTLKAERGHNRFEVPLERKGLSNGRLYLFRLLNSRGEYWQLKFIYNKED</sequence>
<reference evidence="2 3" key="1">
    <citation type="submission" date="2020-04" db="EMBL/GenBank/DDBJ databases">
        <title>Chitinophaga sp. G-6-1-13 sp. nov., isolated from soil.</title>
        <authorList>
            <person name="Dahal R.H."/>
            <person name="Chaudhary D.K."/>
        </authorList>
    </citation>
    <scope>NUCLEOTIDE SEQUENCE [LARGE SCALE GENOMIC DNA]</scope>
    <source>
        <strain evidence="2 3">G-6-1-13</strain>
    </source>
</reference>
<dbReference type="RefSeq" id="WP_169225395.1">
    <property type="nucleotide sequence ID" value="NZ_JABBGC010000001.1"/>
</dbReference>
<dbReference type="AlphaFoldDB" id="A0A848GRC9"/>
<accession>A0A848GRC9</accession>
<comment type="caution">
    <text evidence="2">The sequence shown here is derived from an EMBL/GenBank/DDBJ whole genome shotgun (WGS) entry which is preliminary data.</text>
</comment>
<evidence type="ECO:0000256" key="1">
    <source>
        <dbReference type="SAM" id="SignalP"/>
    </source>
</evidence>
<feature type="chain" id="PRO_5032666075" description="DUF928 domain-containing protein" evidence="1">
    <location>
        <begin position="20"/>
        <end position="363"/>
    </location>
</feature>
<gene>
    <name evidence="2" type="ORF">HHL17_14415</name>
</gene>
<evidence type="ECO:0000313" key="3">
    <source>
        <dbReference type="Proteomes" id="UP000583266"/>
    </source>
</evidence>
<dbReference type="EMBL" id="JABBGC010000001">
    <property type="protein sequence ID" value="NML38398.1"/>
    <property type="molecule type" value="Genomic_DNA"/>
</dbReference>
<feature type="signal peptide" evidence="1">
    <location>
        <begin position="1"/>
        <end position="19"/>
    </location>
</feature>
<proteinExistence type="predicted"/>
<keyword evidence="1" id="KW-0732">Signal</keyword>
<evidence type="ECO:0008006" key="4">
    <source>
        <dbReference type="Google" id="ProtNLM"/>
    </source>
</evidence>
<organism evidence="2 3">
    <name type="scientific">Chitinophaga fulva</name>
    <dbReference type="NCBI Taxonomy" id="2728842"/>
    <lineage>
        <taxon>Bacteria</taxon>
        <taxon>Pseudomonadati</taxon>
        <taxon>Bacteroidota</taxon>
        <taxon>Chitinophagia</taxon>
        <taxon>Chitinophagales</taxon>
        <taxon>Chitinophagaceae</taxon>
        <taxon>Chitinophaga</taxon>
    </lineage>
</organism>